<name>A0A1B3AY80_9CAUD</name>
<dbReference type="RefSeq" id="YP_009287484.1">
    <property type="nucleotide sequence ID" value="NC_031074.1"/>
</dbReference>
<feature type="region of interest" description="Disordered" evidence="1">
    <location>
        <begin position="86"/>
        <end position="105"/>
    </location>
</feature>
<evidence type="ECO:0000313" key="3">
    <source>
        <dbReference type="Proteomes" id="UP000202170"/>
    </source>
</evidence>
<feature type="region of interest" description="Disordered" evidence="1">
    <location>
        <begin position="1"/>
        <end position="81"/>
    </location>
</feature>
<keyword evidence="3" id="KW-1185">Reference proteome</keyword>
<proteinExistence type="predicted"/>
<organism evidence="2 3">
    <name type="scientific">Gordonia phage Bantam</name>
    <dbReference type="NCBI Taxonomy" id="1887641"/>
    <lineage>
        <taxon>Viruses</taxon>
        <taxon>Duplodnaviria</taxon>
        <taxon>Heunggongvirae</taxon>
        <taxon>Uroviricota</taxon>
        <taxon>Caudoviricetes</taxon>
        <taxon>Bantamvirus</taxon>
        <taxon>Bantamvirus bantam</taxon>
    </lineage>
</organism>
<dbReference type="GeneID" id="29080279"/>
<feature type="compositionally biased region" description="Polar residues" evidence="1">
    <location>
        <begin position="1"/>
        <end position="13"/>
    </location>
</feature>
<dbReference type="Proteomes" id="UP000202170">
    <property type="component" value="Segment"/>
</dbReference>
<evidence type="ECO:0000313" key="2">
    <source>
        <dbReference type="EMBL" id="AOE43705.1"/>
    </source>
</evidence>
<accession>A0A1B3AY80</accession>
<evidence type="ECO:0000256" key="1">
    <source>
        <dbReference type="SAM" id="MobiDB-lite"/>
    </source>
</evidence>
<dbReference type="KEGG" id="vg:29080279"/>
<dbReference type="OrthoDB" id="25369at10239"/>
<reference evidence="3" key="1">
    <citation type="submission" date="2016-07" db="EMBL/GenBank/DDBJ databases">
        <authorList>
            <person name="Florea S."/>
            <person name="Webb J.S."/>
            <person name="Jaromczyk J."/>
            <person name="Schardl C.L."/>
        </authorList>
    </citation>
    <scope>NUCLEOTIDE SEQUENCE [LARGE SCALE GENOMIC DNA]</scope>
</reference>
<gene>
    <name evidence="2" type="primary">15</name>
    <name evidence="2" type="ORF">SEA_BANTAM_15</name>
</gene>
<sequence>MSDTTQVTDTTSPEAQAAAAAAEAEAAAANEAATAGQEPGDNAGEPTASNGKPFATANGKSLGFPKETPWREMSADEQAAYWMHQSKGWQRKAENAGAPEESEELRNLRAENEQLKNAQLSDEQRVQADALDAAKQAGIDEAEAHYKPLLRNLLLENIATGVLGEDKAKEWAPTVREDAFLTDEGDLDGAAVLAHLRTIYGEPEGGQKAPVPGTYQQAGQFQPGGKTRPNHSAQAEAQIAKRFGSN</sequence>
<feature type="region of interest" description="Disordered" evidence="1">
    <location>
        <begin position="203"/>
        <end position="246"/>
    </location>
</feature>
<protein>
    <submittedName>
        <fullName evidence="2">Uncharacterized protein</fullName>
    </submittedName>
</protein>
<feature type="compositionally biased region" description="Low complexity" evidence="1">
    <location>
        <begin position="14"/>
        <end position="35"/>
    </location>
</feature>
<dbReference type="EMBL" id="KX557272">
    <property type="protein sequence ID" value="AOE43705.1"/>
    <property type="molecule type" value="Genomic_DNA"/>
</dbReference>